<evidence type="ECO:0000256" key="6">
    <source>
        <dbReference type="SAM" id="SignalP"/>
    </source>
</evidence>
<dbReference type="InterPro" id="IPR036852">
    <property type="entry name" value="Peptidase_S8/S53_dom_sf"/>
</dbReference>
<keyword evidence="2 5" id="KW-0645">Protease</keyword>
<dbReference type="Proteomes" id="UP001596958">
    <property type="component" value="Unassembled WGS sequence"/>
</dbReference>
<dbReference type="SUPFAM" id="SSF52743">
    <property type="entry name" value="Subtilisin-like"/>
    <property type="match status" value="1"/>
</dbReference>
<dbReference type="Pfam" id="PF00082">
    <property type="entry name" value="Peptidase_S8"/>
    <property type="match status" value="1"/>
</dbReference>
<dbReference type="Gene3D" id="3.40.50.200">
    <property type="entry name" value="Peptidase S8/S53 domain"/>
    <property type="match status" value="2"/>
</dbReference>
<evidence type="ECO:0000256" key="1">
    <source>
        <dbReference type="ARBA" id="ARBA00011073"/>
    </source>
</evidence>
<evidence type="ECO:0000313" key="9">
    <source>
        <dbReference type="Proteomes" id="UP001596958"/>
    </source>
</evidence>
<dbReference type="PRINTS" id="PR00723">
    <property type="entry name" value="SUBTILISIN"/>
</dbReference>
<dbReference type="InterPro" id="IPR034080">
    <property type="entry name" value="Protease_P7-like_dom"/>
</dbReference>
<evidence type="ECO:0000259" key="7">
    <source>
        <dbReference type="Pfam" id="PF00082"/>
    </source>
</evidence>
<feature type="chain" id="PRO_5045654271" evidence="6">
    <location>
        <begin position="25"/>
        <end position="533"/>
    </location>
</feature>
<organism evidence="8 9">
    <name type="scientific">Mucilaginibacter calamicampi</name>
    <dbReference type="NCBI Taxonomy" id="1302352"/>
    <lineage>
        <taxon>Bacteria</taxon>
        <taxon>Pseudomonadati</taxon>
        <taxon>Bacteroidota</taxon>
        <taxon>Sphingobacteriia</taxon>
        <taxon>Sphingobacteriales</taxon>
        <taxon>Sphingobacteriaceae</taxon>
        <taxon>Mucilaginibacter</taxon>
    </lineage>
</organism>
<evidence type="ECO:0000313" key="8">
    <source>
        <dbReference type="EMBL" id="MFD0751806.1"/>
    </source>
</evidence>
<evidence type="ECO:0000256" key="2">
    <source>
        <dbReference type="ARBA" id="ARBA00022670"/>
    </source>
</evidence>
<reference evidence="9" key="1">
    <citation type="journal article" date="2019" name="Int. J. Syst. Evol. Microbiol.">
        <title>The Global Catalogue of Microorganisms (GCM) 10K type strain sequencing project: providing services to taxonomists for standard genome sequencing and annotation.</title>
        <authorList>
            <consortium name="The Broad Institute Genomics Platform"/>
            <consortium name="The Broad Institute Genome Sequencing Center for Infectious Disease"/>
            <person name="Wu L."/>
            <person name="Ma J."/>
        </authorList>
    </citation>
    <scope>NUCLEOTIDE SEQUENCE [LARGE SCALE GENOMIC DNA]</scope>
    <source>
        <strain evidence="9">CCUG 63418</strain>
    </source>
</reference>
<dbReference type="PROSITE" id="PS51892">
    <property type="entry name" value="SUBTILASE"/>
    <property type="match status" value="1"/>
</dbReference>
<dbReference type="InterPro" id="IPR000209">
    <property type="entry name" value="Peptidase_S8/S53_dom"/>
</dbReference>
<dbReference type="GO" id="GO:0016787">
    <property type="term" value="F:hydrolase activity"/>
    <property type="evidence" value="ECO:0007669"/>
    <property type="project" value="UniProtKB-KW"/>
</dbReference>
<dbReference type="PANTHER" id="PTHR43399">
    <property type="entry name" value="SUBTILISIN-RELATED"/>
    <property type="match status" value="1"/>
</dbReference>
<sequence>MKRMRMIKKLALVLCLCIPLLASAQEAKKPVSGWQNLDLKTDSLFGIGTEKAYNELLKGKKHTTVLVAVIDGGVDTAHEDLKSVLWINPKEKAGDKIDNDKNGYADDVHGWNFIGSAKGNVHYDNLEITRLVRDYKKKFAALDTNKLTGADVAAFAQYKKLSEEVNADVAKARQSFTGVNNFKVALDGILTGVGKKDPTADELVKYQPKNTREASVQRTLLGALPEYKTVSAFVEAEVMPAWDHYNEQLEYNYNIDFDPRGIVGDNYTDSKERLYGNTDITGPDADHGSHVAGIIGANRTNGIGIQGVADDVRIMGVRTVPAGDERDKDVANAIRYAAANGARVINMSFGKSYSYDKKAVDEAVKFAMTKDVLIIHASGNDNNNTEKENNFPSRIYEDKSGQAAAWIEVGASGPKNDLTLKASFSNYGKTTVDVFAPGVDINSSTPGSKYALHSGTSMAAPVVAGLAALIRSYYPKLTALQVKDIILRSVEKVNHKVTLVEGKDKREVNFDELCATGGIVNAYNALKLAATYK</sequence>
<dbReference type="EMBL" id="JBHTHU010000021">
    <property type="protein sequence ID" value="MFD0751806.1"/>
    <property type="molecule type" value="Genomic_DNA"/>
</dbReference>
<comment type="caution">
    <text evidence="8">The sequence shown here is derived from an EMBL/GenBank/DDBJ whole genome shotgun (WGS) entry which is preliminary data.</text>
</comment>
<evidence type="ECO:0000256" key="3">
    <source>
        <dbReference type="ARBA" id="ARBA00022801"/>
    </source>
</evidence>
<feature type="signal peptide" evidence="6">
    <location>
        <begin position="1"/>
        <end position="24"/>
    </location>
</feature>
<gene>
    <name evidence="8" type="ORF">ACFQZS_16760</name>
</gene>
<dbReference type="InterPro" id="IPR022398">
    <property type="entry name" value="Peptidase_S8_His-AS"/>
</dbReference>
<dbReference type="EC" id="3.4.-.-" evidence="8"/>
<protein>
    <submittedName>
        <fullName evidence="8">S8 family peptidase</fullName>
        <ecNumber evidence="8">3.4.-.-</ecNumber>
    </submittedName>
</protein>
<feature type="active site" description="Charge relay system" evidence="5">
    <location>
        <position position="71"/>
    </location>
</feature>
<dbReference type="RefSeq" id="WP_377102100.1">
    <property type="nucleotide sequence ID" value="NZ_JBHTHU010000021.1"/>
</dbReference>
<evidence type="ECO:0000256" key="5">
    <source>
        <dbReference type="PROSITE-ProRule" id="PRU01240"/>
    </source>
</evidence>
<proteinExistence type="inferred from homology"/>
<keyword evidence="3 5" id="KW-0378">Hydrolase</keyword>
<dbReference type="CDD" id="cd07483">
    <property type="entry name" value="Peptidases_S8_Subtilisin_Novo-like"/>
    <property type="match status" value="1"/>
</dbReference>
<feature type="domain" description="Peptidase S8/S53" evidence="7">
    <location>
        <begin position="64"/>
        <end position="493"/>
    </location>
</feature>
<dbReference type="PROSITE" id="PS00138">
    <property type="entry name" value="SUBTILASE_SER"/>
    <property type="match status" value="1"/>
</dbReference>
<name>A0ABW2Z0H6_9SPHI</name>
<keyword evidence="9" id="KW-1185">Reference proteome</keyword>
<evidence type="ECO:0000256" key="4">
    <source>
        <dbReference type="ARBA" id="ARBA00022825"/>
    </source>
</evidence>
<feature type="active site" description="Charge relay system" evidence="5">
    <location>
        <position position="287"/>
    </location>
</feature>
<dbReference type="InterPro" id="IPR023828">
    <property type="entry name" value="Peptidase_S8_Ser-AS"/>
</dbReference>
<accession>A0ABW2Z0H6</accession>
<feature type="active site" description="Charge relay system" evidence="5">
    <location>
        <position position="457"/>
    </location>
</feature>
<keyword evidence="6" id="KW-0732">Signal</keyword>
<keyword evidence="4 5" id="KW-0720">Serine protease</keyword>
<dbReference type="PROSITE" id="PS00137">
    <property type="entry name" value="SUBTILASE_HIS"/>
    <property type="match status" value="1"/>
</dbReference>
<dbReference type="InterPro" id="IPR015500">
    <property type="entry name" value="Peptidase_S8_subtilisin-rel"/>
</dbReference>
<dbReference type="PANTHER" id="PTHR43399:SF4">
    <property type="entry name" value="CELL WALL-ASSOCIATED PROTEASE"/>
    <property type="match status" value="1"/>
</dbReference>
<comment type="similarity">
    <text evidence="1 5">Belongs to the peptidase S8 family.</text>
</comment>
<dbReference type="InterPro" id="IPR051048">
    <property type="entry name" value="Peptidase_S8/S53_subtilisin"/>
</dbReference>